<feature type="domain" description="Carrier" evidence="6">
    <location>
        <begin position="1"/>
        <end position="77"/>
    </location>
</feature>
<dbReference type="Pfam" id="PF00550">
    <property type="entry name" value="PP-binding"/>
    <property type="match status" value="1"/>
</dbReference>
<evidence type="ECO:0000313" key="7">
    <source>
        <dbReference type="EMBL" id="QIH23261.1"/>
    </source>
</evidence>
<dbReference type="HAMAP" id="MF_00565">
    <property type="entry name" value="DltC"/>
    <property type="match status" value="1"/>
</dbReference>
<dbReference type="AlphaFoldDB" id="A0A6G7B8H9"/>
<dbReference type="NCBIfam" id="TIGR01688">
    <property type="entry name" value="dltC"/>
    <property type="match status" value="1"/>
</dbReference>
<reference evidence="7 8" key="1">
    <citation type="submission" date="2020-02" db="EMBL/GenBank/DDBJ databases">
        <title>Complete genome sequences of six Lactobacillus iners strains isolated from the human vagina.</title>
        <authorList>
            <person name="France M.T."/>
            <person name="Rutt L."/>
            <person name="Narina S."/>
            <person name="Arbaugh S."/>
            <person name="Humphrys M.S."/>
            <person name="Ma B."/>
            <person name="Hayward M.R."/>
            <person name="Relman D."/>
            <person name="Kwon D.S."/>
            <person name="Ravel J."/>
        </authorList>
    </citation>
    <scope>NUCLEOTIDE SEQUENCE [LARGE SCALE GENOMIC DNA]</scope>
    <source>
        <strain evidence="7 8">C0210C1</strain>
    </source>
</reference>
<dbReference type="EMBL" id="CP049228">
    <property type="protein sequence ID" value="QIH23261.1"/>
    <property type="molecule type" value="Genomic_DNA"/>
</dbReference>
<dbReference type="GeneID" id="93220864"/>
<keyword evidence="7" id="KW-0436">Ligase</keyword>
<proteinExistence type="inferred from homology"/>
<dbReference type="Gene3D" id="1.10.1200.10">
    <property type="entry name" value="ACP-like"/>
    <property type="match status" value="1"/>
</dbReference>
<dbReference type="SUPFAM" id="SSF47336">
    <property type="entry name" value="ACP-like"/>
    <property type="match status" value="1"/>
</dbReference>
<dbReference type="GO" id="GO:0070395">
    <property type="term" value="P:lipoteichoic acid biosynthetic process"/>
    <property type="evidence" value="ECO:0007669"/>
    <property type="project" value="UniProtKB-UniRule"/>
</dbReference>
<dbReference type="Proteomes" id="UP000501676">
    <property type="component" value="Chromosome"/>
</dbReference>
<dbReference type="UniPathway" id="UPA00556"/>
<dbReference type="RefSeq" id="WP_006729242.1">
    <property type="nucleotide sequence ID" value="NZ_CABKQA010000001.1"/>
</dbReference>
<dbReference type="PROSITE" id="PS50075">
    <property type="entry name" value="CARRIER"/>
    <property type="match status" value="1"/>
</dbReference>
<name>A0A6G7B8H9_9LACO</name>
<comment type="similarity">
    <text evidence="5">Belongs to the DltC family.</text>
</comment>
<comment type="subcellular location">
    <subcellularLocation>
        <location evidence="5">Cytoplasm</location>
    </subcellularLocation>
</comment>
<gene>
    <name evidence="5 7" type="primary">dltC</name>
    <name evidence="7" type="ORF">G6Z83_00250</name>
</gene>
<dbReference type="InterPro" id="IPR036736">
    <property type="entry name" value="ACP-like_sf"/>
</dbReference>
<evidence type="ECO:0000256" key="1">
    <source>
        <dbReference type="ARBA" id="ARBA00022450"/>
    </source>
</evidence>
<dbReference type="GO" id="GO:0071555">
    <property type="term" value="P:cell wall organization"/>
    <property type="evidence" value="ECO:0007669"/>
    <property type="project" value="UniProtKB-KW"/>
</dbReference>
<dbReference type="GO" id="GO:0016874">
    <property type="term" value="F:ligase activity"/>
    <property type="evidence" value="ECO:0007669"/>
    <property type="project" value="UniProtKB-KW"/>
</dbReference>
<organism evidence="7 8">
    <name type="scientific">Lactobacillus iners</name>
    <dbReference type="NCBI Taxonomy" id="147802"/>
    <lineage>
        <taxon>Bacteria</taxon>
        <taxon>Bacillati</taxon>
        <taxon>Bacillota</taxon>
        <taxon>Bacilli</taxon>
        <taxon>Lactobacillales</taxon>
        <taxon>Lactobacillaceae</taxon>
        <taxon>Lactobacillus</taxon>
    </lineage>
</organism>
<dbReference type="InterPro" id="IPR009081">
    <property type="entry name" value="PP-bd_ACP"/>
</dbReference>
<comment type="PTM">
    <text evidence="5">4'-phosphopantetheine is transferred from CoA to a specific serine of apo-DCP.</text>
</comment>
<dbReference type="GO" id="GO:0005737">
    <property type="term" value="C:cytoplasm"/>
    <property type="evidence" value="ECO:0007669"/>
    <property type="project" value="UniProtKB-SubCell"/>
</dbReference>
<comment type="function">
    <text evidence="5">Carrier protein involved in the D-alanylation of lipoteichoic acid (LTA). The loading of thioester-linked D-alanine onto DltC is catalyzed by D-alanine--D-alanyl carrier protein ligase DltA. The DltC-carried D-alanyl group is further transferred to cell membrane phosphatidylglycerol (PG) by forming an ester bond, probably catalyzed by DltD. D-alanylation of LTA plays an important role in modulating the properties of the cell wall in Gram-positive bacteria, influencing the net charge of the cell wall.</text>
</comment>
<evidence type="ECO:0000256" key="3">
    <source>
        <dbReference type="ARBA" id="ARBA00022553"/>
    </source>
</evidence>
<dbReference type="InterPro" id="IPR003230">
    <property type="entry name" value="DltC"/>
</dbReference>
<evidence type="ECO:0000259" key="6">
    <source>
        <dbReference type="PROSITE" id="PS50075"/>
    </source>
</evidence>
<dbReference type="GO" id="GO:0036370">
    <property type="term" value="F:D-alanyl carrier activity"/>
    <property type="evidence" value="ECO:0007669"/>
    <property type="project" value="UniProtKB-UniRule"/>
</dbReference>
<evidence type="ECO:0000256" key="4">
    <source>
        <dbReference type="ARBA" id="ARBA00023316"/>
    </source>
</evidence>
<comment type="pathway">
    <text evidence="5">Cell wall biogenesis; lipoteichoic acid biosynthesis.</text>
</comment>
<keyword evidence="1 5" id="KW-0596">Phosphopantetheine</keyword>
<evidence type="ECO:0000256" key="5">
    <source>
        <dbReference type="HAMAP-Rule" id="MF_00565"/>
    </source>
</evidence>
<evidence type="ECO:0000256" key="2">
    <source>
        <dbReference type="ARBA" id="ARBA00022490"/>
    </source>
</evidence>
<keyword evidence="4 5" id="KW-0961">Cell wall biogenesis/degradation</keyword>
<sequence length="79" mass="8970">MDIKQIVLDILNELTGEDLSSRMDDNLFDTGLLDSMATVQLLLELQEQCDVTAPVSEFNRDEWNTVNKIIAKVESLKNE</sequence>
<dbReference type="NCBIfam" id="NF003464">
    <property type="entry name" value="PRK05087.1"/>
    <property type="match status" value="1"/>
</dbReference>
<accession>A0A6G7B8H9</accession>
<feature type="modified residue" description="O-(pantetheine 4'-phosphoryl)serine" evidence="5">
    <location>
        <position position="35"/>
    </location>
</feature>
<keyword evidence="3 5" id="KW-0597">Phosphoprotein</keyword>
<keyword evidence="2 5" id="KW-0963">Cytoplasm</keyword>
<evidence type="ECO:0000313" key="8">
    <source>
        <dbReference type="Proteomes" id="UP000501676"/>
    </source>
</evidence>
<protein>
    <recommendedName>
        <fullName evidence="5">D-alanyl carrier protein</fullName>
        <shortName evidence="5">DCP</shortName>
    </recommendedName>
    <alternativeName>
        <fullName evidence="5">D-alanine--poly(phosphoribitol) ligase subunit 2</fullName>
    </alternativeName>
</protein>